<evidence type="ECO:0000313" key="3">
    <source>
        <dbReference type="Proteomes" id="UP000188354"/>
    </source>
</evidence>
<protein>
    <submittedName>
        <fullName evidence="2">Uncharacterized protein</fullName>
    </submittedName>
</protein>
<organism evidence="2 3">
    <name type="scientific">Lupinus angustifolius</name>
    <name type="common">Narrow-leaved blue lupine</name>
    <dbReference type="NCBI Taxonomy" id="3871"/>
    <lineage>
        <taxon>Eukaryota</taxon>
        <taxon>Viridiplantae</taxon>
        <taxon>Streptophyta</taxon>
        <taxon>Embryophyta</taxon>
        <taxon>Tracheophyta</taxon>
        <taxon>Spermatophyta</taxon>
        <taxon>Magnoliopsida</taxon>
        <taxon>eudicotyledons</taxon>
        <taxon>Gunneridae</taxon>
        <taxon>Pentapetalae</taxon>
        <taxon>rosids</taxon>
        <taxon>fabids</taxon>
        <taxon>Fabales</taxon>
        <taxon>Fabaceae</taxon>
        <taxon>Papilionoideae</taxon>
        <taxon>50 kb inversion clade</taxon>
        <taxon>genistoids sensu lato</taxon>
        <taxon>core genistoids</taxon>
        <taxon>Genisteae</taxon>
        <taxon>Lupinus</taxon>
    </lineage>
</organism>
<keyword evidence="1" id="KW-0472">Membrane</keyword>
<evidence type="ECO:0000256" key="1">
    <source>
        <dbReference type="SAM" id="Phobius"/>
    </source>
</evidence>
<proteinExistence type="predicted"/>
<feature type="transmembrane region" description="Helical" evidence="1">
    <location>
        <begin position="43"/>
        <end position="64"/>
    </location>
</feature>
<evidence type="ECO:0000313" key="2">
    <source>
        <dbReference type="EMBL" id="OIW07756.1"/>
    </source>
</evidence>
<keyword evidence="3" id="KW-1185">Reference proteome</keyword>
<dbReference type="EMBL" id="CM007367">
    <property type="protein sequence ID" value="OIW07756.1"/>
    <property type="molecule type" value="Genomic_DNA"/>
</dbReference>
<sequence>MARRGDDKGGASVGHVQIVVPDSGSYSRRWFPPIIAVALQKEVTMAFVLVSIIFLPYLLSSSFTNGCRFQRARRNSFLALTAPKVVRELAPFTALGPFDPGFTKVT</sequence>
<dbReference type="Proteomes" id="UP000188354">
    <property type="component" value="Chromosome LG07"/>
</dbReference>
<dbReference type="AlphaFoldDB" id="A0A1J7H578"/>
<name>A0A1J7H578_LUPAN</name>
<keyword evidence="1" id="KW-1133">Transmembrane helix</keyword>
<keyword evidence="1" id="KW-0812">Transmembrane</keyword>
<accession>A0A1J7H578</accession>
<gene>
    <name evidence="2" type="ORF">TanjilG_11914</name>
</gene>
<reference evidence="2 3" key="1">
    <citation type="journal article" date="2017" name="Plant Biotechnol. J.">
        <title>A comprehensive draft genome sequence for lupin (Lupinus angustifolius), an emerging health food: insights into plant-microbe interactions and legume evolution.</title>
        <authorList>
            <person name="Hane J.K."/>
            <person name="Ming Y."/>
            <person name="Kamphuis L.G."/>
            <person name="Nelson M.N."/>
            <person name="Garg G."/>
            <person name="Atkins C.A."/>
            <person name="Bayer P.E."/>
            <person name="Bravo A."/>
            <person name="Bringans S."/>
            <person name="Cannon S."/>
            <person name="Edwards D."/>
            <person name="Foley R."/>
            <person name="Gao L.L."/>
            <person name="Harrison M.J."/>
            <person name="Huang W."/>
            <person name="Hurgobin B."/>
            <person name="Li S."/>
            <person name="Liu C.W."/>
            <person name="McGrath A."/>
            <person name="Morahan G."/>
            <person name="Murray J."/>
            <person name="Weller J."/>
            <person name="Jian J."/>
            <person name="Singh K.B."/>
        </authorList>
    </citation>
    <scope>NUCLEOTIDE SEQUENCE [LARGE SCALE GENOMIC DNA]</scope>
    <source>
        <strain evidence="3">cv. Tanjil</strain>
        <tissue evidence="2">Whole plant</tissue>
    </source>
</reference>
<dbReference type="Gramene" id="OIW07756">
    <property type="protein sequence ID" value="OIW07756"/>
    <property type="gene ID" value="TanjilG_11914"/>
</dbReference>